<organism evidence="4 5">
    <name type="scientific">Dyadobacter fanqingshengii</name>
    <dbReference type="NCBI Taxonomy" id="2906443"/>
    <lineage>
        <taxon>Bacteria</taxon>
        <taxon>Pseudomonadati</taxon>
        <taxon>Bacteroidota</taxon>
        <taxon>Cytophagia</taxon>
        <taxon>Cytophagales</taxon>
        <taxon>Spirosomataceae</taxon>
        <taxon>Dyadobacter</taxon>
    </lineage>
</organism>
<dbReference type="InterPro" id="IPR010982">
    <property type="entry name" value="Lambda_DNA-bd_dom_sf"/>
</dbReference>
<dbReference type="AlphaFoldDB" id="A0A9X1T9N9"/>
<dbReference type="Gene3D" id="1.10.260.40">
    <property type="entry name" value="lambda repressor-like DNA-binding domains"/>
    <property type="match status" value="1"/>
</dbReference>
<dbReference type="SMART" id="SM00530">
    <property type="entry name" value="HTH_XRE"/>
    <property type="match status" value="1"/>
</dbReference>
<reference evidence="4" key="1">
    <citation type="submission" date="2021-12" db="EMBL/GenBank/DDBJ databases">
        <title>Novel species in genus Dyadobacter.</title>
        <authorList>
            <person name="Ma C."/>
        </authorList>
    </citation>
    <scope>NUCLEOTIDE SEQUENCE</scope>
    <source>
        <strain evidence="4">CY399</strain>
    </source>
</reference>
<dbReference type="PROSITE" id="PS50943">
    <property type="entry name" value="HTH_CROC1"/>
    <property type="match status" value="1"/>
</dbReference>
<dbReference type="GO" id="GO:0003677">
    <property type="term" value="F:DNA binding"/>
    <property type="evidence" value="ECO:0007669"/>
    <property type="project" value="UniProtKB-KW"/>
</dbReference>
<feature type="domain" description="HTH cro/C1-type" evidence="3">
    <location>
        <begin position="8"/>
        <end position="62"/>
    </location>
</feature>
<evidence type="ECO:0000313" key="4">
    <source>
        <dbReference type="EMBL" id="MCF0040638.1"/>
    </source>
</evidence>
<evidence type="ECO:0000313" key="5">
    <source>
        <dbReference type="Proteomes" id="UP001139700"/>
    </source>
</evidence>
<dbReference type="EMBL" id="JAJTTA010000002">
    <property type="protein sequence ID" value="MCF0040638.1"/>
    <property type="molecule type" value="Genomic_DNA"/>
</dbReference>
<dbReference type="Pfam" id="PF01381">
    <property type="entry name" value="HTH_3"/>
    <property type="match status" value="1"/>
</dbReference>
<feature type="region of interest" description="Disordered" evidence="2">
    <location>
        <begin position="175"/>
        <end position="204"/>
    </location>
</feature>
<dbReference type="PANTHER" id="PTHR46558:SF11">
    <property type="entry name" value="HTH-TYPE TRANSCRIPTIONAL REGULATOR XRE"/>
    <property type="match status" value="1"/>
</dbReference>
<sequence>MSIVSNNIKYLRRLNGLTQEQFARKIAIKRSLLGAYEEARANPNLTNLKNMAAAFGITVDNLLKNDLRKLRETPDMSLPMNPGRPMTVSHSGNLPTPAQTRIPAFSEPQPLSKIMEKYQQPEPEIRMVSKQVNFKPVNGEPQSQPATPVVQPVPPVQPVFQNQPIAQTQPAFQNQTAFQSQPVSQNKPVPQNQPVIQNPQVSARPDSQLPVFNNQFQGNQFNVQVEEKVVNYPTIQWVSKNLQQEYLANFQNPGYLNQLPVFQLPNLPMGYYRAFESGADFAYPGSILVGTFVRNWYDIKDGMQYIFVLRGHGFVYRTAFNQVKTSGILLLTSDMADLEELEVPLQDVQEVWEVKAFVSLQLPTPQPSLERVSLLVDELQQELNQYRS</sequence>
<proteinExistence type="predicted"/>
<dbReference type="RefSeq" id="WP_234613130.1">
    <property type="nucleotide sequence ID" value="NZ_CP098806.1"/>
</dbReference>
<dbReference type="PANTHER" id="PTHR46558">
    <property type="entry name" value="TRACRIPTIONAL REGULATORY PROTEIN-RELATED-RELATED"/>
    <property type="match status" value="1"/>
</dbReference>
<dbReference type="CDD" id="cd00093">
    <property type="entry name" value="HTH_XRE"/>
    <property type="match status" value="1"/>
</dbReference>
<evidence type="ECO:0000256" key="1">
    <source>
        <dbReference type="ARBA" id="ARBA00023125"/>
    </source>
</evidence>
<gene>
    <name evidence="4" type="ORF">LXM24_11115</name>
</gene>
<comment type="caution">
    <text evidence="4">The sequence shown here is derived from an EMBL/GenBank/DDBJ whole genome shotgun (WGS) entry which is preliminary data.</text>
</comment>
<feature type="compositionally biased region" description="Low complexity" evidence="2">
    <location>
        <begin position="179"/>
        <end position="202"/>
    </location>
</feature>
<evidence type="ECO:0000256" key="2">
    <source>
        <dbReference type="SAM" id="MobiDB-lite"/>
    </source>
</evidence>
<evidence type="ECO:0000259" key="3">
    <source>
        <dbReference type="PROSITE" id="PS50943"/>
    </source>
</evidence>
<keyword evidence="5" id="KW-1185">Reference proteome</keyword>
<keyword evidence="1" id="KW-0238">DNA-binding</keyword>
<name>A0A9X1T9N9_9BACT</name>
<accession>A0A9X1T9N9</accession>
<dbReference type="InterPro" id="IPR001387">
    <property type="entry name" value="Cro/C1-type_HTH"/>
</dbReference>
<protein>
    <submittedName>
        <fullName evidence="4">Helix-turn-helix domain-containing protein</fullName>
    </submittedName>
</protein>
<dbReference type="Proteomes" id="UP001139700">
    <property type="component" value="Unassembled WGS sequence"/>
</dbReference>
<dbReference type="SUPFAM" id="SSF47413">
    <property type="entry name" value="lambda repressor-like DNA-binding domains"/>
    <property type="match status" value="1"/>
</dbReference>